<dbReference type="InterPro" id="IPR005467">
    <property type="entry name" value="His_kinase_dom"/>
</dbReference>
<dbReference type="InterPro" id="IPR003660">
    <property type="entry name" value="HAMP_dom"/>
</dbReference>
<dbReference type="InterPro" id="IPR003594">
    <property type="entry name" value="HATPase_dom"/>
</dbReference>
<name>A0A0P9R9Y0_9PSED</name>
<proteinExistence type="predicted"/>
<dbReference type="PROSITE" id="PS50109">
    <property type="entry name" value="HIS_KIN"/>
    <property type="match status" value="1"/>
</dbReference>
<dbReference type="PRINTS" id="PR00344">
    <property type="entry name" value="BCTRLSENSOR"/>
</dbReference>
<feature type="transmembrane region" description="Helical" evidence="13">
    <location>
        <begin position="90"/>
        <end position="113"/>
    </location>
</feature>
<dbReference type="InterPro" id="IPR004358">
    <property type="entry name" value="Sig_transdc_His_kin-like_C"/>
</dbReference>
<dbReference type="GO" id="GO:0005886">
    <property type="term" value="C:plasma membrane"/>
    <property type="evidence" value="ECO:0007669"/>
    <property type="project" value="TreeGrafter"/>
</dbReference>
<protein>
    <recommendedName>
        <fullName evidence="3">histidine kinase</fullName>
        <ecNumber evidence="3">2.7.13.3</ecNumber>
    </recommendedName>
</protein>
<evidence type="ECO:0000256" key="4">
    <source>
        <dbReference type="ARBA" id="ARBA00022553"/>
    </source>
</evidence>
<keyword evidence="10 13" id="KW-1133">Transmembrane helix</keyword>
<dbReference type="Gene3D" id="1.10.287.130">
    <property type="match status" value="1"/>
</dbReference>
<keyword evidence="7" id="KW-0547">Nucleotide-binding</keyword>
<evidence type="ECO:0000256" key="9">
    <source>
        <dbReference type="ARBA" id="ARBA00022840"/>
    </source>
</evidence>
<evidence type="ECO:0000313" key="16">
    <source>
        <dbReference type="EMBL" id="RMN11009.1"/>
    </source>
</evidence>
<evidence type="ECO:0000313" key="17">
    <source>
        <dbReference type="Proteomes" id="UP000271468"/>
    </source>
</evidence>
<dbReference type="PANTHER" id="PTHR45436:SF5">
    <property type="entry name" value="SENSOR HISTIDINE KINASE TRCS"/>
    <property type="match status" value="1"/>
</dbReference>
<evidence type="ECO:0000256" key="6">
    <source>
        <dbReference type="ARBA" id="ARBA00022692"/>
    </source>
</evidence>
<comment type="subcellular location">
    <subcellularLocation>
        <location evidence="2">Membrane</location>
    </subcellularLocation>
</comment>
<keyword evidence="6 13" id="KW-0812">Transmembrane</keyword>
<dbReference type="GO" id="GO:0004673">
    <property type="term" value="F:protein histidine kinase activity"/>
    <property type="evidence" value="ECO:0007669"/>
    <property type="project" value="UniProtKB-EC"/>
</dbReference>
<evidence type="ECO:0000256" key="13">
    <source>
        <dbReference type="SAM" id="Phobius"/>
    </source>
</evidence>
<dbReference type="GO" id="GO:0000160">
    <property type="term" value="P:phosphorelay signal transduction system"/>
    <property type="evidence" value="ECO:0007669"/>
    <property type="project" value="UniProtKB-KW"/>
</dbReference>
<dbReference type="Proteomes" id="UP000271468">
    <property type="component" value="Unassembled WGS sequence"/>
</dbReference>
<dbReference type="SUPFAM" id="SSF55874">
    <property type="entry name" value="ATPase domain of HSP90 chaperone/DNA topoisomerase II/histidine kinase"/>
    <property type="match status" value="1"/>
</dbReference>
<dbReference type="Pfam" id="PF02518">
    <property type="entry name" value="HATPase_c"/>
    <property type="match status" value="1"/>
</dbReference>
<evidence type="ECO:0000256" key="3">
    <source>
        <dbReference type="ARBA" id="ARBA00012438"/>
    </source>
</evidence>
<dbReference type="PANTHER" id="PTHR45436">
    <property type="entry name" value="SENSOR HISTIDINE KINASE YKOH"/>
    <property type="match status" value="1"/>
</dbReference>
<feature type="domain" description="Histidine kinase" evidence="14">
    <location>
        <begin position="317"/>
        <end position="519"/>
    </location>
</feature>
<dbReference type="AlphaFoldDB" id="A0A0P9R9Y0"/>
<evidence type="ECO:0000256" key="11">
    <source>
        <dbReference type="ARBA" id="ARBA00023012"/>
    </source>
</evidence>
<keyword evidence="5" id="KW-0808">Transferase</keyword>
<dbReference type="EC" id="2.7.13.3" evidence="3"/>
<accession>A0A0P9R9Y0</accession>
<dbReference type="InterPro" id="IPR058619">
    <property type="entry name" value="PhoQ/CarS-like_HATPase"/>
</dbReference>
<evidence type="ECO:0000256" key="7">
    <source>
        <dbReference type="ARBA" id="ARBA00022741"/>
    </source>
</evidence>
<evidence type="ECO:0000256" key="5">
    <source>
        <dbReference type="ARBA" id="ARBA00022679"/>
    </source>
</evidence>
<dbReference type="CDD" id="cd16954">
    <property type="entry name" value="HATPase_PhoQ-like"/>
    <property type="match status" value="1"/>
</dbReference>
<evidence type="ECO:0000259" key="15">
    <source>
        <dbReference type="PROSITE" id="PS50885"/>
    </source>
</evidence>
<evidence type="ECO:0000256" key="8">
    <source>
        <dbReference type="ARBA" id="ARBA00022777"/>
    </source>
</evidence>
<evidence type="ECO:0000256" key="2">
    <source>
        <dbReference type="ARBA" id="ARBA00004370"/>
    </source>
</evidence>
<dbReference type="SMART" id="SM00387">
    <property type="entry name" value="HATPase_c"/>
    <property type="match status" value="1"/>
</dbReference>
<dbReference type="Gene3D" id="3.30.565.10">
    <property type="entry name" value="Histidine kinase-like ATPase, C-terminal domain"/>
    <property type="match status" value="1"/>
</dbReference>
<gene>
    <name evidence="16" type="ORF">ALQ65_05014</name>
</gene>
<feature type="domain" description="HAMP" evidence="15">
    <location>
        <begin position="258"/>
        <end position="309"/>
    </location>
</feature>
<sequence length="521" mass="58212">MRQPGWCRCATHLRRVSVVALFHASPGPDPLQKPFVRASVRWRERARFECHRGTRQSLEAQAGSRGGRDPPWSRLSVRWSRRLKSIQRRLSLGLIAVMVVVGLVMAQTSLWLFEVGLQRYLESGLRNESENLLVALVRGPSGLQLDDHRLSGAYQRPLSGHYFRVDLPQGHWRSRSLWDFELPQPGTGLHANLELGKTGQSLLMLTTEYRKFGQQISITVAQDYTPVRASFRRMQQIGLGLGLAALILVLALQRVTVRRALRPLETVREQIFQLQQGQRSQLDNQVPLELEPLVAQINHLLAHTEDSLKRSRNALGNLGHALKTPLAVLLSLALSGQLDASPSLRKILQEQLENIRQRLERELNRARLSGDALPGARFDCDTELPGLFSTLGMIHGGHLDLVNDVESGMYLPWDREDILELLGNLLDNACKWADSQVRLSILRGGQGYSLLVDDDGPGIPESRRAEVFSRGARLDEQITGHGLGLGIVRDIVEAWGGQLQLLESPAGGLRVRIDLPERTAP</sequence>
<reference evidence="16 17" key="1">
    <citation type="submission" date="2018-08" db="EMBL/GenBank/DDBJ databases">
        <title>Recombination of ecologically and evolutionarily significant loci maintains genetic cohesion in the Pseudomonas syringae species complex.</title>
        <authorList>
            <person name="Dillon M."/>
            <person name="Thakur S."/>
            <person name="Almeida R.N.D."/>
            <person name="Weir B.S."/>
            <person name="Guttman D.S."/>
        </authorList>
    </citation>
    <scope>NUCLEOTIDE SEQUENCE [LARGE SCALE GENOMIC DNA]</scope>
    <source>
        <strain evidence="16 17">ICMP 12341</strain>
    </source>
</reference>
<keyword evidence="11" id="KW-0902">Two-component regulatory system</keyword>
<dbReference type="InterPro" id="IPR050428">
    <property type="entry name" value="TCS_sensor_his_kinase"/>
</dbReference>
<dbReference type="PROSITE" id="PS50885">
    <property type="entry name" value="HAMP"/>
    <property type="match status" value="1"/>
</dbReference>
<evidence type="ECO:0000256" key="10">
    <source>
        <dbReference type="ARBA" id="ARBA00022989"/>
    </source>
</evidence>
<keyword evidence="8 16" id="KW-0418">Kinase</keyword>
<evidence type="ECO:0000259" key="14">
    <source>
        <dbReference type="PROSITE" id="PS50109"/>
    </source>
</evidence>
<comment type="caution">
    <text evidence="16">The sequence shown here is derived from an EMBL/GenBank/DDBJ whole genome shotgun (WGS) entry which is preliminary data.</text>
</comment>
<organism evidence="16 17">
    <name type="scientific">Pseudomonas syringae pv. coriandricola</name>
    <dbReference type="NCBI Taxonomy" id="264453"/>
    <lineage>
        <taxon>Bacteria</taxon>
        <taxon>Pseudomonadati</taxon>
        <taxon>Pseudomonadota</taxon>
        <taxon>Gammaproteobacteria</taxon>
        <taxon>Pseudomonadales</taxon>
        <taxon>Pseudomonadaceae</taxon>
        <taxon>Pseudomonas</taxon>
    </lineage>
</organism>
<keyword evidence="9" id="KW-0067">ATP-binding</keyword>
<dbReference type="InterPro" id="IPR036890">
    <property type="entry name" value="HATPase_C_sf"/>
</dbReference>
<evidence type="ECO:0000256" key="12">
    <source>
        <dbReference type="ARBA" id="ARBA00023136"/>
    </source>
</evidence>
<dbReference type="EMBL" id="RBOV01000217">
    <property type="protein sequence ID" value="RMN11009.1"/>
    <property type="molecule type" value="Genomic_DNA"/>
</dbReference>
<comment type="catalytic activity">
    <reaction evidence="1">
        <text>ATP + protein L-histidine = ADP + protein N-phospho-L-histidine.</text>
        <dbReference type="EC" id="2.7.13.3"/>
    </reaction>
</comment>
<keyword evidence="12 13" id="KW-0472">Membrane</keyword>
<keyword evidence="4" id="KW-0597">Phosphoprotein</keyword>
<evidence type="ECO:0000256" key="1">
    <source>
        <dbReference type="ARBA" id="ARBA00000085"/>
    </source>
</evidence>